<organism evidence="1 2">
    <name type="scientific">Paractinoplanes globisporus</name>
    <dbReference type="NCBI Taxonomy" id="113565"/>
    <lineage>
        <taxon>Bacteria</taxon>
        <taxon>Bacillati</taxon>
        <taxon>Actinomycetota</taxon>
        <taxon>Actinomycetes</taxon>
        <taxon>Micromonosporales</taxon>
        <taxon>Micromonosporaceae</taxon>
        <taxon>Paractinoplanes</taxon>
    </lineage>
</organism>
<protein>
    <submittedName>
        <fullName evidence="1">ABC transporter substrate-binding protein</fullName>
    </submittedName>
</protein>
<dbReference type="Gene3D" id="3.40.190.10">
    <property type="entry name" value="Periplasmic binding protein-like II"/>
    <property type="match status" value="2"/>
</dbReference>
<dbReference type="EMBL" id="JBIAZU010000001">
    <property type="protein sequence ID" value="MFF5289299.1"/>
    <property type="molecule type" value="Genomic_DNA"/>
</dbReference>
<keyword evidence="2" id="KW-1185">Reference proteome</keyword>
<reference evidence="1 2" key="1">
    <citation type="submission" date="2024-10" db="EMBL/GenBank/DDBJ databases">
        <title>The Natural Products Discovery Center: Release of the First 8490 Sequenced Strains for Exploring Actinobacteria Biosynthetic Diversity.</title>
        <authorList>
            <person name="Kalkreuter E."/>
            <person name="Kautsar S.A."/>
            <person name="Yang D."/>
            <person name="Bader C.D."/>
            <person name="Teijaro C.N."/>
            <person name="Fluegel L."/>
            <person name="Davis C.M."/>
            <person name="Simpson J.R."/>
            <person name="Lauterbach L."/>
            <person name="Steele A.D."/>
            <person name="Gui C."/>
            <person name="Meng S."/>
            <person name="Li G."/>
            <person name="Viehrig K."/>
            <person name="Ye F."/>
            <person name="Su P."/>
            <person name="Kiefer A.F."/>
            <person name="Nichols A."/>
            <person name="Cepeda A.J."/>
            <person name="Yan W."/>
            <person name="Fan B."/>
            <person name="Jiang Y."/>
            <person name="Adhikari A."/>
            <person name="Zheng C.-J."/>
            <person name="Schuster L."/>
            <person name="Cowan T.M."/>
            <person name="Smanski M.J."/>
            <person name="Chevrette M.G."/>
            <person name="De Carvalho L.P.S."/>
            <person name="Shen B."/>
        </authorList>
    </citation>
    <scope>NUCLEOTIDE SEQUENCE [LARGE SCALE GENOMIC DNA]</scope>
    <source>
        <strain evidence="1 2">NPDC000087</strain>
    </source>
</reference>
<evidence type="ECO:0000313" key="2">
    <source>
        <dbReference type="Proteomes" id="UP001602245"/>
    </source>
</evidence>
<dbReference type="RefSeq" id="WP_211216444.1">
    <property type="nucleotide sequence ID" value="NZ_JBIAZU010000001.1"/>
</dbReference>
<dbReference type="Proteomes" id="UP001602245">
    <property type="component" value="Unassembled WGS sequence"/>
</dbReference>
<sequence length="312" mass="33389">MAEEKRLPVSPMSLTAVSRPSGINRAVVDGAVQPVGYRLDWQDVPVLVKGFRRMVRSNEFDVCEMAATTYLVAKEHGAEFTALPIFLVRGFHHGAIMRLDGGPIDHPKQLEGRSVGVNRGYTVTTGVWARAVLRDEYGVDLSRITWVLSGDEHVASYQPPANVVAAPAGRTLPSMVASGELAAAIGVPAGEGLVPLIHDPVEAGLASLRRTGVYPINHLLVVRDELLAGHTDLAPALFEAFAEAKRRYLAAGPSELDRRVAEITGADPVPFGLEANRHVLQALVGAALSQHILTRPPVLEELFAGNTVSLSA</sequence>
<proteinExistence type="predicted"/>
<evidence type="ECO:0000313" key="1">
    <source>
        <dbReference type="EMBL" id="MFF5289299.1"/>
    </source>
</evidence>
<accession>A0ABW6W7L1</accession>
<gene>
    <name evidence="1" type="ORF">ACFY35_07665</name>
</gene>
<dbReference type="SUPFAM" id="SSF53850">
    <property type="entry name" value="Periplasmic binding protein-like II"/>
    <property type="match status" value="1"/>
</dbReference>
<comment type="caution">
    <text evidence="1">The sequence shown here is derived from an EMBL/GenBank/DDBJ whole genome shotgun (WGS) entry which is preliminary data.</text>
</comment>
<name>A0ABW6W7L1_9ACTN</name>